<evidence type="ECO:0000256" key="1">
    <source>
        <dbReference type="SAM" id="MobiDB-lite"/>
    </source>
</evidence>
<accession>A0ABN2T7M6</accession>
<feature type="region of interest" description="Disordered" evidence="1">
    <location>
        <begin position="146"/>
        <end position="231"/>
    </location>
</feature>
<proteinExistence type="predicted"/>
<keyword evidence="3" id="KW-1185">Reference proteome</keyword>
<name>A0ABN2T7M6_9ACTN</name>
<feature type="compositionally biased region" description="Basic and acidic residues" evidence="1">
    <location>
        <begin position="48"/>
        <end position="61"/>
    </location>
</feature>
<evidence type="ECO:0000313" key="2">
    <source>
        <dbReference type="EMBL" id="GAA2000969.1"/>
    </source>
</evidence>
<feature type="compositionally biased region" description="Basic and acidic residues" evidence="1">
    <location>
        <begin position="13"/>
        <end position="22"/>
    </location>
</feature>
<reference evidence="2 3" key="1">
    <citation type="journal article" date="2019" name="Int. J. Syst. Evol. Microbiol.">
        <title>The Global Catalogue of Microorganisms (GCM) 10K type strain sequencing project: providing services to taxonomists for standard genome sequencing and annotation.</title>
        <authorList>
            <consortium name="The Broad Institute Genomics Platform"/>
            <consortium name="The Broad Institute Genome Sequencing Center for Infectious Disease"/>
            <person name="Wu L."/>
            <person name="Ma J."/>
        </authorList>
    </citation>
    <scope>NUCLEOTIDE SEQUENCE [LARGE SCALE GENOMIC DNA]</scope>
    <source>
        <strain evidence="2 3">JCM 16013</strain>
    </source>
</reference>
<feature type="region of interest" description="Disordered" evidence="1">
    <location>
        <begin position="1"/>
        <end position="61"/>
    </location>
</feature>
<evidence type="ECO:0000313" key="3">
    <source>
        <dbReference type="Proteomes" id="UP001499854"/>
    </source>
</evidence>
<organism evidence="2 3">
    <name type="scientific">Catenulispora subtropica</name>
    <dbReference type="NCBI Taxonomy" id="450798"/>
    <lineage>
        <taxon>Bacteria</taxon>
        <taxon>Bacillati</taxon>
        <taxon>Actinomycetota</taxon>
        <taxon>Actinomycetes</taxon>
        <taxon>Catenulisporales</taxon>
        <taxon>Catenulisporaceae</taxon>
        <taxon>Catenulispora</taxon>
    </lineage>
</organism>
<comment type="caution">
    <text evidence="2">The sequence shown here is derived from an EMBL/GenBank/DDBJ whole genome shotgun (WGS) entry which is preliminary data.</text>
</comment>
<dbReference type="EMBL" id="BAAAQM010000070">
    <property type="protein sequence ID" value="GAA2000969.1"/>
    <property type="molecule type" value="Genomic_DNA"/>
</dbReference>
<feature type="compositionally biased region" description="Low complexity" evidence="1">
    <location>
        <begin position="166"/>
        <end position="211"/>
    </location>
</feature>
<gene>
    <name evidence="2" type="ORF">GCM10009838_78290</name>
</gene>
<dbReference type="Proteomes" id="UP001499854">
    <property type="component" value="Unassembled WGS sequence"/>
</dbReference>
<protein>
    <submittedName>
        <fullName evidence="2">Uncharacterized protein</fullName>
    </submittedName>
</protein>
<sequence>MTRVNSPHAVGVHPDDPGREDTPDPVMSSWIGGPLDLKEVQAMSKSGKKNETESTHVAKSDVRHKFQVVELDDFTRRETRPDGTEKMMPRIAVLNPVGGGKHVRAYVPGNLDGPLEPGSVVMCRPHDKQQGDGPPVKFRITNVVEGHASETMTPTQNAEFGERAAARPQTQATQRQQHAMERQQQPMDRQQQHQQPMERQQAAGVGAGAPAKPKPKAKQPRHERQQAGVQK</sequence>